<dbReference type="PANTHER" id="PTHR10173:SF59">
    <property type="entry name" value="PEPTIDE METHIONINE SULFOXIDE REDUCTASE MSRA_MSRB"/>
    <property type="match status" value="1"/>
</dbReference>
<dbReference type="eggNOG" id="COG0229">
    <property type="taxonomic scope" value="Bacteria"/>
</dbReference>
<proteinExistence type="inferred from homology"/>
<accession>A0A198ULN9</accession>
<comment type="catalytic activity">
    <reaction evidence="7">
        <text>L-methionyl-[protein] + [thioredoxin]-disulfide + H2O = L-methionyl-(R)-S-oxide-[protein] + [thioredoxin]-dithiol</text>
        <dbReference type="Rhea" id="RHEA:24164"/>
        <dbReference type="Rhea" id="RHEA-COMP:10698"/>
        <dbReference type="Rhea" id="RHEA-COMP:10700"/>
        <dbReference type="Rhea" id="RHEA-COMP:12313"/>
        <dbReference type="Rhea" id="RHEA-COMP:12314"/>
        <dbReference type="ChEBI" id="CHEBI:15377"/>
        <dbReference type="ChEBI" id="CHEBI:16044"/>
        <dbReference type="ChEBI" id="CHEBI:29950"/>
        <dbReference type="ChEBI" id="CHEBI:45764"/>
        <dbReference type="ChEBI" id="CHEBI:50058"/>
        <dbReference type="EC" id="1.8.4.12"/>
    </reaction>
</comment>
<dbReference type="SUPFAM" id="SSF55068">
    <property type="entry name" value="Peptide methionine sulfoxide reductase"/>
    <property type="match status" value="1"/>
</dbReference>
<gene>
    <name evidence="9" type="primary">msrA</name>
    <name evidence="12" type="ORF">AO384_0663</name>
</gene>
<evidence type="ECO:0000256" key="2">
    <source>
        <dbReference type="ARBA" id="ARBA00011017"/>
    </source>
</evidence>
<dbReference type="PANTHER" id="PTHR10173">
    <property type="entry name" value="METHIONINE SULFOXIDE REDUCTASE"/>
    <property type="match status" value="1"/>
</dbReference>
<evidence type="ECO:0000313" key="12">
    <source>
        <dbReference type="EMBL" id="OAU97281.1"/>
    </source>
</evidence>
<dbReference type="CDD" id="cd02966">
    <property type="entry name" value="TlpA_like_family"/>
    <property type="match status" value="1"/>
</dbReference>
<dbReference type="Gene3D" id="2.170.150.20">
    <property type="entry name" value="Peptide methionine sulfoxide reductase"/>
    <property type="match status" value="1"/>
</dbReference>
<dbReference type="NCBIfam" id="NF010625">
    <property type="entry name" value="PRK14018.1"/>
    <property type="match status" value="1"/>
</dbReference>
<evidence type="ECO:0000256" key="8">
    <source>
        <dbReference type="ARBA" id="ARBA00048782"/>
    </source>
</evidence>
<dbReference type="eggNOG" id="COG0526">
    <property type="taxonomic scope" value="Bacteria"/>
</dbReference>
<dbReference type="InterPro" id="IPR028427">
    <property type="entry name" value="Met_Sox_Rdtase_MsrB"/>
</dbReference>
<comment type="function">
    <text evidence="5 9">Has an important function as a repair enzyme for proteins that have been inactivated by oxidation. Catalyzes the reversible oxidation-reduction of methionine sulfoxide in proteins to methionine.</text>
</comment>
<reference evidence="12 13" key="1">
    <citation type="journal article" date="2016" name="Genome Biol. Evol.">
        <title>Comparative Genomic Analyses of the Moraxella catarrhalis Serosensitive and Seroresistant Lineages Demonstrate Their Independent Evolution.</title>
        <authorList>
            <person name="Earl J.P."/>
            <person name="de Vries S.P."/>
            <person name="Ahmed A."/>
            <person name="Powell E."/>
            <person name="Schultz M.P."/>
            <person name="Hermans P.W."/>
            <person name="Hill D.J."/>
            <person name="Zhou Z."/>
            <person name="Constantinidou C.I."/>
            <person name="Hu F.Z."/>
            <person name="Bootsma H.J."/>
            <person name="Ehrlich G.D."/>
        </authorList>
    </citation>
    <scope>NUCLEOTIDE SEQUENCE [LARGE SCALE GENOMIC DNA]</scope>
    <source>
        <strain evidence="12 13">Z7542</strain>
    </source>
</reference>
<dbReference type="NCBIfam" id="TIGR00357">
    <property type="entry name" value="peptide-methionine (R)-S-oxide reductase MsrB"/>
    <property type="match status" value="1"/>
</dbReference>
<dbReference type="InterPro" id="IPR036249">
    <property type="entry name" value="Thioredoxin-like_sf"/>
</dbReference>
<dbReference type="Gene3D" id="3.30.1060.10">
    <property type="entry name" value="Peptide methionine sulphoxide reductase MsrA"/>
    <property type="match status" value="1"/>
</dbReference>
<evidence type="ECO:0000256" key="7">
    <source>
        <dbReference type="ARBA" id="ARBA00048488"/>
    </source>
</evidence>
<evidence type="ECO:0000259" key="11">
    <source>
        <dbReference type="PROSITE" id="PS51790"/>
    </source>
</evidence>
<dbReference type="GO" id="GO:0008113">
    <property type="term" value="F:peptide-methionine (S)-S-oxide reductase activity"/>
    <property type="evidence" value="ECO:0007669"/>
    <property type="project" value="UniProtKB-UniRule"/>
</dbReference>
<dbReference type="PATRIC" id="fig|480.237.peg.104"/>
<dbReference type="InterPro" id="IPR002569">
    <property type="entry name" value="Met_Sox_Rdtase_MsrA_dom"/>
</dbReference>
<evidence type="ECO:0000256" key="9">
    <source>
        <dbReference type="HAMAP-Rule" id="MF_01401"/>
    </source>
</evidence>
<dbReference type="SUPFAM" id="SSF52833">
    <property type="entry name" value="Thioredoxin-like"/>
    <property type="match status" value="1"/>
</dbReference>
<dbReference type="Proteomes" id="UP000078228">
    <property type="component" value="Unassembled WGS sequence"/>
</dbReference>
<dbReference type="InterPro" id="IPR011057">
    <property type="entry name" value="Mss4-like_sf"/>
</dbReference>
<organism evidence="12 13">
    <name type="scientific">Moraxella catarrhalis</name>
    <name type="common">Branhamella catarrhalis</name>
    <dbReference type="NCBI Taxonomy" id="480"/>
    <lineage>
        <taxon>Bacteria</taxon>
        <taxon>Pseudomonadati</taxon>
        <taxon>Pseudomonadota</taxon>
        <taxon>Gammaproteobacteria</taxon>
        <taxon>Moraxellales</taxon>
        <taxon>Moraxellaceae</taxon>
        <taxon>Moraxella</taxon>
    </lineage>
</organism>
<dbReference type="EC" id="1.8.4.11" evidence="9"/>
<comment type="similarity">
    <text evidence="2">In the N-terminal section; belongs to the MsrA Met sulfoxide reductase family.</text>
</comment>
<evidence type="ECO:0000256" key="5">
    <source>
        <dbReference type="ARBA" id="ARBA00024679"/>
    </source>
</evidence>
<dbReference type="PROSITE" id="PS51790">
    <property type="entry name" value="MSRB"/>
    <property type="match status" value="1"/>
</dbReference>
<dbReference type="HAMAP" id="MF_01401">
    <property type="entry name" value="MsrA"/>
    <property type="match status" value="1"/>
</dbReference>
<evidence type="ECO:0000256" key="1">
    <source>
        <dbReference type="ARBA" id="ARBA00008076"/>
    </source>
</evidence>
<dbReference type="SUPFAM" id="SSF51316">
    <property type="entry name" value="Mss4-like"/>
    <property type="match status" value="1"/>
</dbReference>
<evidence type="ECO:0000256" key="3">
    <source>
        <dbReference type="ARBA" id="ARBA00023002"/>
    </source>
</evidence>
<dbReference type="AlphaFoldDB" id="A0A198ULN9"/>
<dbReference type="NCBIfam" id="TIGR00401">
    <property type="entry name" value="msrA"/>
    <property type="match status" value="1"/>
</dbReference>
<comment type="similarity">
    <text evidence="9">Belongs to the MsrA Met sulfoxide reductase family.</text>
</comment>
<dbReference type="InterPro" id="IPR013740">
    <property type="entry name" value="Redoxin"/>
</dbReference>
<dbReference type="GO" id="GO:0006979">
    <property type="term" value="P:response to oxidative stress"/>
    <property type="evidence" value="ECO:0007669"/>
    <property type="project" value="InterPro"/>
</dbReference>
<dbReference type="FunFam" id="3.30.1060.10:FF:000007">
    <property type="entry name" value="Peptide methionine sulfoxide reductase msrA/msrB"/>
    <property type="match status" value="1"/>
</dbReference>
<dbReference type="InterPro" id="IPR002579">
    <property type="entry name" value="Met_Sox_Rdtase_MsrB_dom"/>
</dbReference>
<dbReference type="GO" id="GO:0033743">
    <property type="term" value="F:peptide-methionine (R)-S-oxide reductase activity"/>
    <property type="evidence" value="ECO:0007669"/>
    <property type="project" value="UniProtKB-EC"/>
</dbReference>
<feature type="domain" description="Thioredoxin" evidence="10">
    <location>
        <begin position="78"/>
        <end position="228"/>
    </location>
</feature>
<evidence type="ECO:0000259" key="10">
    <source>
        <dbReference type="PROSITE" id="PS51352"/>
    </source>
</evidence>
<dbReference type="Pfam" id="PF01641">
    <property type="entry name" value="SelR"/>
    <property type="match status" value="1"/>
</dbReference>
<sequence length="587" mass="65219">MIKSALMADFKVHHIKSVLSISTIQQGAFMTKPRLRSHICAISFGIFASLSMLSACGKPNDIQTQSITHQNMLPSNTLAQLSALPQLTKGLGDTGKSVIDPNKPTLVKFWASWCPLCLATLQETHDWRGDPNLAGFNIITVASPTHLNEKNTQDFTDWYQVLQTDYPNLPVLIDSSGQLIKELGVQVYPSWAILDKNGQLVYLNKGNLSFEQVSYLAKNPQELDQLKAHGGQTAMPTKNKEGVYYNDQGKPLNTKTIHLAGGCFWGVEAYFERIDGVVDAVSGYANGNETITNPSYEQVIAGSGHAETVKVVYDADKVDLDTLLHYYFRIVDPTSVNKQGHDRGIQYRTGVYYTDPSDKAIIENALNELQQKYKAPIVVENLPLKHFSLAEAYHQDYLTKNPNGYCHVDLSLANDKITSKAPTLPKASTIQEALDPRRYQAFTKDNLKQILTKAQYDITQNAGTERAFSHAYDHLFDDGLYVDIVSGEPLFLSTDKYNSGCGWPSFTKPIDPQVISKHTDTSYNMIRTEVRSRIANSHLGHVFPDGPKARGGLRYCINGDALKFIPKADMEKQGYGVLLPLIKPAQP</sequence>
<dbReference type="FunFam" id="2.170.150.20:FF:000003">
    <property type="entry name" value="Peptide methionine sulfoxide reductase MsrB"/>
    <property type="match status" value="1"/>
</dbReference>
<dbReference type="Gene3D" id="3.40.30.10">
    <property type="entry name" value="Glutaredoxin"/>
    <property type="match status" value="1"/>
</dbReference>
<dbReference type="InterPro" id="IPR036509">
    <property type="entry name" value="Met_Sox_Rdtase_MsrA_sf"/>
</dbReference>
<keyword evidence="3 9" id="KW-0560">Oxidoreductase</keyword>
<protein>
    <recommendedName>
        <fullName evidence="9">Peptide methionine sulfoxide reductase MsrA</fullName>
        <shortName evidence="9">Protein-methionine-S-oxide reductase</shortName>
        <ecNumber evidence="9">1.8.4.11</ecNumber>
    </recommendedName>
    <alternativeName>
        <fullName evidence="9">Peptide-methionine (S)-S-oxide reductase</fullName>
        <shortName evidence="9">Peptide Met(O) reductase</shortName>
    </alternativeName>
</protein>
<dbReference type="eggNOG" id="COG0225">
    <property type="taxonomic scope" value="Bacteria"/>
</dbReference>
<dbReference type="PROSITE" id="PS51352">
    <property type="entry name" value="THIOREDOXIN_2"/>
    <property type="match status" value="1"/>
</dbReference>
<evidence type="ECO:0000256" key="6">
    <source>
        <dbReference type="ARBA" id="ARBA00047806"/>
    </source>
</evidence>
<comment type="catalytic activity">
    <reaction evidence="6 9">
        <text>L-methionyl-[protein] + [thioredoxin]-disulfide + H2O = L-methionyl-(S)-S-oxide-[protein] + [thioredoxin]-dithiol</text>
        <dbReference type="Rhea" id="RHEA:14217"/>
        <dbReference type="Rhea" id="RHEA-COMP:10698"/>
        <dbReference type="Rhea" id="RHEA-COMP:10700"/>
        <dbReference type="Rhea" id="RHEA-COMP:12313"/>
        <dbReference type="Rhea" id="RHEA-COMP:12315"/>
        <dbReference type="ChEBI" id="CHEBI:15377"/>
        <dbReference type="ChEBI" id="CHEBI:16044"/>
        <dbReference type="ChEBI" id="CHEBI:29950"/>
        <dbReference type="ChEBI" id="CHEBI:44120"/>
        <dbReference type="ChEBI" id="CHEBI:50058"/>
        <dbReference type="EC" id="1.8.4.11"/>
    </reaction>
</comment>
<comment type="caution">
    <text evidence="12">The sequence shown here is derived from an EMBL/GenBank/DDBJ whole genome shotgun (WGS) entry which is preliminary data.</text>
</comment>
<dbReference type="EMBL" id="LXHC01000008">
    <property type="protein sequence ID" value="OAU97281.1"/>
    <property type="molecule type" value="Genomic_DNA"/>
</dbReference>
<comment type="catalytic activity">
    <reaction evidence="8 9">
        <text>[thioredoxin]-disulfide + L-methionine + H2O = L-methionine (S)-S-oxide + [thioredoxin]-dithiol</text>
        <dbReference type="Rhea" id="RHEA:19993"/>
        <dbReference type="Rhea" id="RHEA-COMP:10698"/>
        <dbReference type="Rhea" id="RHEA-COMP:10700"/>
        <dbReference type="ChEBI" id="CHEBI:15377"/>
        <dbReference type="ChEBI" id="CHEBI:29950"/>
        <dbReference type="ChEBI" id="CHEBI:50058"/>
        <dbReference type="ChEBI" id="CHEBI:57844"/>
        <dbReference type="ChEBI" id="CHEBI:58772"/>
        <dbReference type="EC" id="1.8.4.11"/>
    </reaction>
</comment>
<keyword evidence="4" id="KW-0511">Multifunctional enzyme</keyword>
<evidence type="ECO:0000256" key="4">
    <source>
        <dbReference type="ARBA" id="ARBA00023268"/>
    </source>
</evidence>
<dbReference type="Pfam" id="PF01625">
    <property type="entry name" value="PMSR"/>
    <property type="match status" value="1"/>
</dbReference>
<keyword evidence="13" id="KW-1185">Reference proteome</keyword>
<dbReference type="GO" id="GO:0005737">
    <property type="term" value="C:cytoplasm"/>
    <property type="evidence" value="ECO:0007669"/>
    <property type="project" value="TreeGrafter"/>
</dbReference>
<dbReference type="InterPro" id="IPR013766">
    <property type="entry name" value="Thioredoxin_domain"/>
</dbReference>
<feature type="active site" evidence="9">
    <location>
        <position position="263"/>
    </location>
</feature>
<name>A0A198ULN9_MORCA</name>
<dbReference type="Pfam" id="PF08534">
    <property type="entry name" value="Redoxin"/>
    <property type="match status" value="1"/>
</dbReference>
<comment type="similarity">
    <text evidence="1">In the C-terminal section; belongs to the MsrB Met sulfoxide reductase family.</text>
</comment>
<feature type="domain" description="MsrB" evidence="11">
    <location>
        <begin position="444"/>
        <end position="567"/>
    </location>
</feature>
<dbReference type="GO" id="GO:0033744">
    <property type="term" value="F:L-methionine:thioredoxin-disulfide S-oxidoreductase activity"/>
    <property type="evidence" value="ECO:0007669"/>
    <property type="project" value="RHEA"/>
</dbReference>
<dbReference type="GO" id="GO:0030091">
    <property type="term" value="P:protein repair"/>
    <property type="evidence" value="ECO:0007669"/>
    <property type="project" value="InterPro"/>
</dbReference>
<evidence type="ECO:0000313" key="13">
    <source>
        <dbReference type="Proteomes" id="UP000078228"/>
    </source>
</evidence>